<organism evidence="5 6">
    <name type="scientific">Parasitella parasitica</name>
    <dbReference type="NCBI Taxonomy" id="35722"/>
    <lineage>
        <taxon>Eukaryota</taxon>
        <taxon>Fungi</taxon>
        <taxon>Fungi incertae sedis</taxon>
        <taxon>Mucoromycota</taxon>
        <taxon>Mucoromycotina</taxon>
        <taxon>Mucoromycetes</taxon>
        <taxon>Mucorales</taxon>
        <taxon>Mucorineae</taxon>
        <taxon>Mucoraceae</taxon>
        <taxon>Parasitella</taxon>
    </lineage>
</organism>
<evidence type="ECO:0000313" key="5">
    <source>
        <dbReference type="EMBL" id="CEP07724.1"/>
    </source>
</evidence>
<dbReference type="STRING" id="35722.A0A0B7MXS6"/>
<dbReference type="GO" id="GO:0005737">
    <property type="term" value="C:cytoplasm"/>
    <property type="evidence" value="ECO:0007669"/>
    <property type="project" value="TreeGrafter"/>
</dbReference>
<evidence type="ECO:0000259" key="4">
    <source>
        <dbReference type="PROSITE" id="PS50125"/>
    </source>
</evidence>
<dbReference type="SUPFAM" id="SSF52540">
    <property type="entry name" value="P-loop containing nucleoside triphosphate hydrolases"/>
    <property type="match status" value="1"/>
</dbReference>
<feature type="domain" description="Guanylate cyclase" evidence="4">
    <location>
        <begin position="523"/>
        <end position="604"/>
    </location>
</feature>
<keyword evidence="2" id="KW-0067">ATP-binding</keyword>
<dbReference type="GO" id="GO:0005524">
    <property type="term" value="F:ATP binding"/>
    <property type="evidence" value="ECO:0007669"/>
    <property type="project" value="UniProtKB-KW"/>
</dbReference>
<sequence>MEYDSNIRFFYLHRFVESHFSKQVSMLNIAPYIAKYVRTLHARQEKLKVPYSQSQFGVVLMVDIVGFSALTTMAAEKGDSGAEAIALEIGAYLGECIEIIEHFGGDVVKFLGDAVLVSFQLNNFDDEDDINADDSLKDKATRQKNLLVRRAVECGLQLLARQSHYRVYLTAEERSKHRSSLTGEIDRRGIQNEDQRFFLFDAGGQSADSEGSVSQDSLHMASVLDLDNSYAEEYSTAFNFWNCIPALFGKSRRNRVYATRRQSDTSETTKQEPDVIDLELHIALSCGEITNVILGDIKATPNDRTKKQKRFSYVSPDGTENIVDQTLDYIGRLEYAICGPAVESLEDALSAAKAGEMSITPEAYVFFQNQAMSFSCEKRNQFFVVKSSDATTPKKSGRHHHIQSKNGGLYANYLADRPGLRTRAATLNIEPLIPRTRDTSYLELSTDPNPNYLKYINRSALYRLQHSPDDNFPAQFRDATIMFISLGKLNVATQEGMQIAQKATLTTIQTLVKYEGILQQFAVDDKGATLLAVFGLPPLSHEREAVFAAKAAIDLRETFMEFLGDFAISLSTGKIFNSVLPQGNPYRRDPAIAGDTIILAVRLLKFPFSKKNIVCDFATMQQIGRACDFEDYGEKFVKGKVKPVPIYGILRFAAIKAKRISTQSHEKNSDFIGYKSEMDLATEFVDEWGEVPNHHILIISGPSGAGKSFFCSALSKKVSSHSTNYCWSSSTEVEKSSKYYLVKNILLALFDIIDSDQVPQNTRRKVPYLSGSGGIYVDSNQSNSNAEASLASSTSSALPSPTATKDSNSNNYQNVDTVRQISTQSNVSRLSAIELGANAEGSHEITDLITRCLRTCGEEDGLLPLFKVVFAALADLPDSRYTQRLDGRGRDILLTGVITRMIRYVSEHVGLVFISDDIQWADSASIRLLQHIHEHCQRVLLVLATRPVRDYNVTFVHDFRETGYSQEIELNGLGATEIGEIILQTFQTAGVTSVSPEIVRVIQKRTAGNPLYVKNMALFLKDFNHVTVVESTLVPTSNQFDLEDLLGNFDYKRIIKMQFDRLEGSFQEFLTVASCLDQYFTIQEIQSVLKENNTDFKHANQDEAQEKIDKYDSYHFIQKTDDNILGVHGDCYTFAHITIPQSIYDIVSYETRILLHRLLAKYYESQLTRENYTDLLCKVTRHYLQTDCLDKQLYYLEALADLNIKSYLLPEATRNLERIVKILDENQDLAAQFGRIHQSDIYRRLGMCFTMRTKLKEGERFLYCALDCLGKPWPQSEPEFLFKFWMNRLAQYRHRKLRVFHKYKKKDMKKEIGKRVVEIMAQLSNIYFYTGKGRAFVYTCLVGLNACERLNEIGPNYTLFLARNSLLSWLNDEKEQSIFYITKALRYMDEKNDADTLTICSHLCFAAGKFKNARDLLYQSIDAVKTLGVITDCQAFYRSVGLVITMRIFEGTLDNSPEDLLLLKQMANTAHSNCDFEAEIWLSVYNIGNALIMDRLRECEPFVALLETHLKQSADYNRIAIHGTLLCYYARVRNYEYARRHTRSLVAILPLLTVTPNIFPIFGLIFATMGMYCLVEDEQVDFVSSGNSKNYDRFILGVSRINHAFQQVKFWEFTQPCLYLARALPYISTGRTVEGFMVLQHGVLEMRFIQEIRFLKAYYWAMLGKYAFTPADRIEWTQRAKADFETLKIPAHVYCNPDPANSYSRNTPADLTA</sequence>
<dbReference type="GO" id="GO:0035556">
    <property type="term" value="P:intracellular signal transduction"/>
    <property type="evidence" value="ECO:0007669"/>
    <property type="project" value="InterPro"/>
</dbReference>
<dbReference type="SUPFAM" id="SSF55073">
    <property type="entry name" value="Nucleotide cyclase"/>
    <property type="match status" value="2"/>
</dbReference>
<gene>
    <name evidence="5" type="primary">PARPA_01032.1 scaffold 1359</name>
</gene>
<dbReference type="InterPro" id="IPR027417">
    <property type="entry name" value="P-loop_NTPase"/>
</dbReference>
<dbReference type="OrthoDB" id="194468at2759"/>
<dbReference type="GO" id="GO:0004016">
    <property type="term" value="F:adenylate cyclase activity"/>
    <property type="evidence" value="ECO:0007669"/>
    <property type="project" value="TreeGrafter"/>
</dbReference>
<dbReference type="InterPro" id="IPR001054">
    <property type="entry name" value="A/G_cyclase"/>
</dbReference>
<protein>
    <recommendedName>
        <fullName evidence="4">Guanylate cyclase domain-containing protein</fullName>
    </recommendedName>
</protein>
<dbReference type="GO" id="GO:0009190">
    <property type="term" value="P:cyclic nucleotide biosynthetic process"/>
    <property type="evidence" value="ECO:0007669"/>
    <property type="project" value="InterPro"/>
</dbReference>
<dbReference type="PANTHER" id="PTHR16305">
    <property type="entry name" value="TESTICULAR SOLUBLE ADENYLYL CYCLASE"/>
    <property type="match status" value="1"/>
</dbReference>
<dbReference type="PANTHER" id="PTHR16305:SF28">
    <property type="entry name" value="GUANYLATE CYCLASE DOMAIN-CONTAINING PROTEIN"/>
    <property type="match status" value="1"/>
</dbReference>
<name>A0A0B7MXS6_9FUNG</name>
<evidence type="ECO:0000256" key="1">
    <source>
        <dbReference type="ARBA" id="ARBA00022741"/>
    </source>
</evidence>
<reference evidence="5 6" key="1">
    <citation type="submission" date="2014-09" db="EMBL/GenBank/DDBJ databases">
        <authorList>
            <person name="Ellenberger Sabrina"/>
        </authorList>
    </citation>
    <scope>NUCLEOTIDE SEQUENCE [LARGE SCALE GENOMIC DNA]</scope>
    <source>
        <strain evidence="5 6">CBS 412.66</strain>
    </source>
</reference>
<proteinExistence type="predicted"/>
<dbReference type="InterPro" id="IPR011990">
    <property type="entry name" value="TPR-like_helical_dom_sf"/>
</dbReference>
<feature type="domain" description="Guanylate cyclase" evidence="4">
    <location>
        <begin position="58"/>
        <end position="121"/>
    </location>
</feature>
<keyword evidence="6" id="KW-1185">Reference proteome</keyword>
<evidence type="ECO:0000256" key="3">
    <source>
        <dbReference type="SAM" id="MobiDB-lite"/>
    </source>
</evidence>
<evidence type="ECO:0000313" key="6">
    <source>
        <dbReference type="Proteomes" id="UP000054107"/>
    </source>
</evidence>
<evidence type="ECO:0000256" key="2">
    <source>
        <dbReference type="ARBA" id="ARBA00022840"/>
    </source>
</evidence>
<dbReference type="PROSITE" id="PS50125">
    <property type="entry name" value="GUANYLATE_CYCLASE_2"/>
    <property type="match status" value="2"/>
</dbReference>
<dbReference type="EMBL" id="LN719426">
    <property type="protein sequence ID" value="CEP07724.1"/>
    <property type="molecule type" value="Genomic_DNA"/>
</dbReference>
<accession>A0A0B7MXS6</accession>
<dbReference type="InterPro" id="IPR029787">
    <property type="entry name" value="Nucleotide_cyclase"/>
</dbReference>
<dbReference type="Gene3D" id="3.30.70.1230">
    <property type="entry name" value="Nucleotide cyclase"/>
    <property type="match status" value="2"/>
</dbReference>
<feature type="region of interest" description="Disordered" evidence="3">
    <location>
        <begin position="788"/>
        <end position="812"/>
    </location>
</feature>
<dbReference type="Gene3D" id="1.25.40.10">
    <property type="entry name" value="Tetratricopeptide repeat domain"/>
    <property type="match status" value="1"/>
</dbReference>
<feature type="compositionally biased region" description="Low complexity" evidence="3">
    <location>
        <begin position="788"/>
        <end position="803"/>
    </location>
</feature>
<dbReference type="Proteomes" id="UP000054107">
    <property type="component" value="Unassembled WGS sequence"/>
</dbReference>
<keyword evidence="1" id="KW-0547">Nucleotide-binding</keyword>